<sequence length="126" mass="13611">MLIDTTTQTLEIKLAGAVNSNEIPIVLAYIDGEAANFFPTLQHSISNGASDVTVLDAPEPRGKRMVKFMYIRNVDDAAVVVTIQLADSATNREIYKVTLAVDDTLVYTDTTGFKVIATDGTTKVTV</sequence>
<dbReference type="EMBL" id="LAZR01028828">
    <property type="protein sequence ID" value="KKL61412.1"/>
    <property type="molecule type" value="Genomic_DNA"/>
</dbReference>
<organism evidence="1">
    <name type="scientific">marine sediment metagenome</name>
    <dbReference type="NCBI Taxonomy" id="412755"/>
    <lineage>
        <taxon>unclassified sequences</taxon>
        <taxon>metagenomes</taxon>
        <taxon>ecological metagenomes</taxon>
    </lineage>
</organism>
<proteinExistence type="predicted"/>
<reference evidence="1" key="1">
    <citation type="journal article" date="2015" name="Nature">
        <title>Complex archaea that bridge the gap between prokaryotes and eukaryotes.</title>
        <authorList>
            <person name="Spang A."/>
            <person name="Saw J.H."/>
            <person name="Jorgensen S.L."/>
            <person name="Zaremba-Niedzwiedzka K."/>
            <person name="Martijn J."/>
            <person name="Lind A.E."/>
            <person name="van Eijk R."/>
            <person name="Schleper C."/>
            <person name="Guy L."/>
            <person name="Ettema T.J."/>
        </authorList>
    </citation>
    <scope>NUCLEOTIDE SEQUENCE</scope>
</reference>
<dbReference type="AlphaFoldDB" id="A0A0F9GE24"/>
<accession>A0A0F9GE24</accession>
<name>A0A0F9GE24_9ZZZZ</name>
<evidence type="ECO:0000313" key="1">
    <source>
        <dbReference type="EMBL" id="KKL61412.1"/>
    </source>
</evidence>
<protein>
    <submittedName>
        <fullName evidence="1">Uncharacterized protein</fullName>
    </submittedName>
</protein>
<gene>
    <name evidence="1" type="ORF">LCGC14_2195580</name>
</gene>
<comment type="caution">
    <text evidence="1">The sequence shown here is derived from an EMBL/GenBank/DDBJ whole genome shotgun (WGS) entry which is preliminary data.</text>
</comment>